<comment type="caution">
    <text evidence="2">The sequence shown here is derived from an EMBL/GenBank/DDBJ whole genome shotgun (WGS) entry which is preliminary data.</text>
</comment>
<dbReference type="Gene3D" id="6.10.250.1120">
    <property type="match status" value="1"/>
</dbReference>
<keyword evidence="3" id="KW-1185">Reference proteome</keyword>
<dbReference type="EMBL" id="LSDB01000008">
    <property type="protein sequence ID" value="KXB58561.1"/>
    <property type="molecule type" value="Genomic_DNA"/>
</dbReference>
<gene>
    <name evidence="2" type="ORF">HMPREF1871_00327</name>
</gene>
<evidence type="ECO:0000259" key="1">
    <source>
        <dbReference type="PROSITE" id="PS51462"/>
    </source>
</evidence>
<dbReference type="PANTHER" id="PTHR43222">
    <property type="entry name" value="NUDIX HYDROLASE 23"/>
    <property type="match status" value="1"/>
</dbReference>
<reference evidence="2 3" key="1">
    <citation type="submission" date="2016-01" db="EMBL/GenBank/DDBJ databases">
        <authorList>
            <person name="Mitreva M."/>
            <person name="Pepin K.H."/>
            <person name="Mihindukulasuriya K.A."/>
            <person name="Fulton R."/>
            <person name="Fronick C."/>
            <person name="O'Laughlin M."/>
            <person name="Miner T."/>
            <person name="Herter B."/>
            <person name="Rosa B.A."/>
            <person name="Cordes M."/>
            <person name="Tomlinson C."/>
            <person name="Wollam A."/>
            <person name="Palsikar V.B."/>
            <person name="Mardis E.R."/>
            <person name="Wilson R.K."/>
        </authorList>
    </citation>
    <scope>NUCLEOTIDE SEQUENCE [LARGE SCALE GENOMIC DNA]</scope>
    <source>
        <strain evidence="2 3">KA00071</strain>
    </source>
</reference>
<dbReference type="PROSITE" id="PS51462">
    <property type="entry name" value="NUDIX"/>
    <property type="match status" value="1"/>
</dbReference>
<protein>
    <submittedName>
        <fullName evidence="2">Hydrolase, NUDIX family</fullName>
    </submittedName>
</protein>
<dbReference type="InterPro" id="IPR059176">
    <property type="entry name" value="UDP-X_N"/>
</dbReference>
<dbReference type="InterPro" id="IPR015797">
    <property type="entry name" value="NUDIX_hydrolase-like_dom_sf"/>
</dbReference>
<dbReference type="PANTHER" id="PTHR43222:SF2">
    <property type="entry name" value="NUDIX HYDROLASE 23, CHLOROPLASTIC"/>
    <property type="match status" value="1"/>
</dbReference>
<dbReference type="GO" id="GO:0016787">
    <property type="term" value="F:hydrolase activity"/>
    <property type="evidence" value="ECO:0007669"/>
    <property type="project" value="UniProtKB-KW"/>
</dbReference>
<accession>A0ABR5TMK1</accession>
<dbReference type="InterPro" id="IPR000086">
    <property type="entry name" value="NUDIX_hydrolase_dom"/>
</dbReference>
<feature type="domain" description="Nudix hydrolase" evidence="1">
    <location>
        <begin position="154"/>
        <end position="280"/>
    </location>
</feature>
<dbReference type="Pfam" id="PF12535">
    <property type="entry name" value="Nudix_N"/>
    <property type="match status" value="1"/>
</dbReference>
<evidence type="ECO:0000313" key="3">
    <source>
        <dbReference type="Proteomes" id="UP000070467"/>
    </source>
</evidence>
<dbReference type="Pfam" id="PF00293">
    <property type="entry name" value="NUDIX"/>
    <property type="match status" value="1"/>
</dbReference>
<sequence>MFNKLLIDYNLKNKITKREEIFFKRNNIKFDFINTLPKKQKNLLFLTSDINKLNNDVKTIFLKNNTNNFIEKNDIITISSIYEISKIYKSDLLLSWAFELQFLAQNTLAYSKNKFDIERAKRIRDISCEMMSMKYDKSINDIKKNFAQETGYQTPKLENRAAIIHKNKILLVREQSDGKWAMPGGYQDANKSIRENIIKESYEEAGALVTPIKIVSIMNYNLHHEFLFPLGMVKIIILCKYIKHNFIDNIETNNVGFFDINNLPELSNNRTTKKQIELAFKCYNDKGNWEAFFE</sequence>
<dbReference type="Gene3D" id="3.90.79.10">
    <property type="entry name" value="Nucleoside Triphosphate Pyrophosphohydrolase"/>
    <property type="match status" value="1"/>
</dbReference>
<keyword evidence="2" id="KW-0378">Hydrolase</keyword>
<name>A0ABR5TMK1_9BACL</name>
<dbReference type="RefSeq" id="WP_066129135.1">
    <property type="nucleotide sequence ID" value="NZ_KQ959861.1"/>
</dbReference>
<dbReference type="SUPFAM" id="SSF55811">
    <property type="entry name" value="Nudix"/>
    <property type="match status" value="1"/>
</dbReference>
<proteinExistence type="predicted"/>
<dbReference type="Proteomes" id="UP000070467">
    <property type="component" value="Unassembled WGS sequence"/>
</dbReference>
<organism evidence="2 3">
    <name type="scientific">Gemelliphila asaccharolytica</name>
    <dbReference type="NCBI Taxonomy" id="502393"/>
    <lineage>
        <taxon>Bacteria</taxon>
        <taxon>Bacillati</taxon>
        <taxon>Bacillota</taxon>
        <taxon>Bacilli</taxon>
        <taxon>Bacillales</taxon>
        <taxon>Gemellaceae</taxon>
        <taxon>Gemelliphila</taxon>
    </lineage>
</organism>
<evidence type="ECO:0000313" key="2">
    <source>
        <dbReference type="EMBL" id="KXB58561.1"/>
    </source>
</evidence>